<name>A0A485LZT8_9ZZZZ</name>
<dbReference type="InterPro" id="IPR000529">
    <property type="entry name" value="Ribosomal_bS6"/>
</dbReference>
<dbReference type="InterPro" id="IPR035980">
    <property type="entry name" value="Ribosomal_bS6_sf"/>
</dbReference>
<protein>
    <submittedName>
        <fullName evidence="3">30S ribosomal protein S6</fullName>
    </submittedName>
</protein>
<dbReference type="GO" id="GO:0005737">
    <property type="term" value="C:cytoplasm"/>
    <property type="evidence" value="ECO:0007669"/>
    <property type="project" value="UniProtKB-ARBA"/>
</dbReference>
<dbReference type="AlphaFoldDB" id="A0A485LZT8"/>
<keyword evidence="3" id="KW-0687">Ribonucleoprotein</keyword>
<dbReference type="HAMAP" id="MF_00360">
    <property type="entry name" value="Ribosomal_bS6"/>
    <property type="match status" value="1"/>
</dbReference>
<comment type="similarity">
    <text evidence="1">Belongs to the bacterial ribosomal protein bS6 family.</text>
</comment>
<dbReference type="NCBIfam" id="TIGR00166">
    <property type="entry name" value="S6"/>
    <property type="match status" value="1"/>
</dbReference>
<dbReference type="GO" id="GO:0005840">
    <property type="term" value="C:ribosome"/>
    <property type="evidence" value="ECO:0007669"/>
    <property type="project" value="UniProtKB-KW"/>
</dbReference>
<accession>A0A485LZT8</accession>
<proteinExistence type="inferred from homology"/>
<evidence type="ECO:0000313" key="3">
    <source>
        <dbReference type="EMBL" id="VFU14806.1"/>
    </source>
</evidence>
<evidence type="ECO:0000256" key="2">
    <source>
        <dbReference type="SAM" id="MobiDB-lite"/>
    </source>
</evidence>
<evidence type="ECO:0000256" key="1">
    <source>
        <dbReference type="ARBA" id="ARBA00009512"/>
    </source>
</evidence>
<dbReference type="GO" id="GO:0006412">
    <property type="term" value="P:translation"/>
    <property type="evidence" value="ECO:0007669"/>
    <property type="project" value="InterPro"/>
</dbReference>
<feature type="region of interest" description="Disordered" evidence="2">
    <location>
        <begin position="108"/>
        <end position="141"/>
    </location>
</feature>
<feature type="compositionally biased region" description="Acidic residues" evidence="2">
    <location>
        <begin position="127"/>
        <end position="141"/>
    </location>
</feature>
<gene>
    <name evidence="3" type="primary">rpsF</name>
    <name evidence="3" type="ORF">SCFA_320004</name>
</gene>
<dbReference type="Gene3D" id="3.30.70.60">
    <property type="match status" value="1"/>
</dbReference>
<dbReference type="InterPro" id="IPR020814">
    <property type="entry name" value="Ribosomal_S6_plastid/chlpt"/>
</dbReference>
<dbReference type="Pfam" id="PF01250">
    <property type="entry name" value="Ribosomal_S6"/>
    <property type="match status" value="1"/>
</dbReference>
<dbReference type="EMBL" id="CAADRM010000095">
    <property type="protein sequence ID" value="VFU14806.1"/>
    <property type="molecule type" value="Genomic_DNA"/>
</dbReference>
<dbReference type="GO" id="GO:0003735">
    <property type="term" value="F:structural constituent of ribosome"/>
    <property type="evidence" value="ECO:0007669"/>
    <property type="project" value="InterPro"/>
</dbReference>
<dbReference type="SUPFAM" id="SSF54995">
    <property type="entry name" value="Ribosomal protein S6"/>
    <property type="match status" value="1"/>
</dbReference>
<dbReference type="GO" id="GO:0070181">
    <property type="term" value="F:small ribosomal subunit rRNA binding"/>
    <property type="evidence" value="ECO:0007669"/>
    <property type="project" value="TreeGrafter"/>
</dbReference>
<reference evidence="3" key="1">
    <citation type="submission" date="2019-03" db="EMBL/GenBank/DDBJ databases">
        <authorList>
            <person name="Hao L."/>
        </authorList>
    </citation>
    <scope>NUCLEOTIDE SEQUENCE</scope>
</reference>
<keyword evidence="3" id="KW-0689">Ribosomal protein</keyword>
<dbReference type="PANTHER" id="PTHR21011">
    <property type="entry name" value="MITOCHONDRIAL 28S RIBOSOMAL PROTEIN S6"/>
    <property type="match status" value="1"/>
</dbReference>
<dbReference type="CDD" id="cd00473">
    <property type="entry name" value="bS6"/>
    <property type="match status" value="1"/>
</dbReference>
<dbReference type="InterPro" id="IPR014717">
    <property type="entry name" value="Transl_elong_EF1B/ribsomal_bS6"/>
</dbReference>
<dbReference type="PANTHER" id="PTHR21011:SF1">
    <property type="entry name" value="SMALL RIBOSOMAL SUBUNIT PROTEIN BS6M"/>
    <property type="match status" value="1"/>
</dbReference>
<sequence length="141" mass="16247">MDLYEIMFIQNPDLGEEDREKLFTRFRNTVSKNGGEIINTQDQGIKTLAFKIQKRSRGRYFLIHLEGPGSMISELERFMRLDENIMRFVTIKLDKHVTREDLITKAITEAEPAVEAEQAPEEAPAAEAEEEAETAEEEEVE</sequence>
<organism evidence="3">
    <name type="scientific">anaerobic digester metagenome</name>
    <dbReference type="NCBI Taxonomy" id="1263854"/>
    <lineage>
        <taxon>unclassified sequences</taxon>
        <taxon>metagenomes</taxon>
        <taxon>ecological metagenomes</taxon>
    </lineage>
</organism>